<dbReference type="EMBL" id="FRDF01000002">
    <property type="protein sequence ID" value="SHN49713.1"/>
    <property type="molecule type" value="Genomic_DNA"/>
</dbReference>
<evidence type="ECO:0000256" key="5">
    <source>
        <dbReference type="ARBA" id="ARBA00034115"/>
    </source>
</evidence>
<dbReference type="CDD" id="cd00622">
    <property type="entry name" value="PLPDE_III_ODC"/>
    <property type="match status" value="1"/>
</dbReference>
<evidence type="ECO:0000256" key="9">
    <source>
        <dbReference type="RuleBase" id="RU003737"/>
    </source>
</evidence>
<evidence type="ECO:0000256" key="1">
    <source>
        <dbReference type="ARBA" id="ARBA00001933"/>
    </source>
</evidence>
<evidence type="ECO:0000256" key="4">
    <source>
        <dbReference type="ARBA" id="ARBA00023239"/>
    </source>
</evidence>
<dbReference type="Proteomes" id="UP000184391">
    <property type="component" value="Unassembled WGS sequence"/>
</dbReference>
<accession>A0A1M7RTX4</accession>
<feature type="modified residue" description="N6-(pyridoxal phosphate)lysine" evidence="8">
    <location>
        <position position="123"/>
    </location>
</feature>
<reference evidence="13" key="1">
    <citation type="submission" date="2016-12" db="EMBL/GenBank/DDBJ databases">
        <authorList>
            <person name="Varghese N."/>
            <person name="Submissions S."/>
        </authorList>
    </citation>
    <scope>NUCLEOTIDE SEQUENCE [LARGE SCALE GENOMIC DNA]</scope>
    <source>
        <strain evidence="13">DSM 11032</strain>
    </source>
</reference>
<keyword evidence="13" id="KW-1185">Reference proteome</keyword>
<dbReference type="PANTHER" id="PTHR11482:SF6">
    <property type="entry name" value="ORNITHINE DECARBOXYLASE 1-RELATED"/>
    <property type="match status" value="1"/>
</dbReference>
<dbReference type="Pfam" id="PF00278">
    <property type="entry name" value="Orn_DAP_Arg_deC"/>
    <property type="match status" value="1"/>
</dbReference>
<dbReference type="SUPFAM" id="SSF51419">
    <property type="entry name" value="PLP-binding barrel"/>
    <property type="match status" value="1"/>
</dbReference>
<evidence type="ECO:0000256" key="6">
    <source>
        <dbReference type="ARBA" id="ARBA00034138"/>
    </source>
</evidence>
<evidence type="ECO:0000313" key="13">
    <source>
        <dbReference type="Proteomes" id="UP000184391"/>
    </source>
</evidence>
<feature type="domain" description="Orn/DAP/Arg decarboxylase 2 C-terminal" evidence="10">
    <location>
        <begin position="348"/>
        <end position="426"/>
    </location>
</feature>
<comment type="pathway">
    <text evidence="5">Amine and polyamine biosynthesis; putrescine biosynthesis via L-ornithine pathway; putrescine from L-ornithine: step 1/1.</text>
</comment>
<dbReference type="Gene3D" id="2.40.37.10">
    <property type="entry name" value="Lyase, Ornithine Decarboxylase, Chain A, domain 1"/>
    <property type="match status" value="1"/>
</dbReference>
<feature type="domain" description="Orn/DAP/Arg decarboxylase 2 N-terminal" evidence="11">
    <location>
        <begin position="106"/>
        <end position="342"/>
    </location>
</feature>
<proteinExistence type="inferred from homology"/>
<feature type="active site" description="Proton donor" evidence="8">
    <location>
        <position position="402"/>
    </location>
</feature>
<comment type="cofactor">
    <cofactor evidence="1 8">
        <name>pyridoxal 5'-phosphate</name>
        <dbReference type="ChEBI" id="CHEBI:597326"/>
    </cofactor>
</comment>
<keyword evidence="4" id="KW-0456">Lyase</keyword>
<keyword evidence="3 8" id="KW-0663">Pyridoxal phosphate</keyword>
<organism evidence="12 13">
    <name type="scientific">Erythrobacter sanguineus</name>
    <dbReference type="NCBI Taxonomy" id="198312"/>
    <lineage>
        <taxon>Bacteria</taxon>
        <taxon>Pseudomonadati</taxon>
        <taxon>Pseudomonadota</taxon>
        <taxon>Alphaproteobacteria</taxon>
        <taxon>Sphingomonadales</taxon>
        <taxon>Erythrobacteraceae</taxon>
        <taxon>Erythrobacter/Porphyrobacter group</taxon>
        <taxon>Erythrobacter</taxon>
    </lineage>
</organism>
<dbReference type="InterPro" id="IPR029066">
    <property type="entry name" value="PLP-binding_barrel"/>
</dbReference>
<evidence type="ECO:0000256" key="7">
    <source>
        <dbReference type="ARBA" id="ARBA00049127"/>
    </source>
</evidence>
<dbReference type="GO" id="GO:0005737">
    <property type="term" value="C:cytoplasm"/>
    <property type="evidence" value="ECO:0007669"/>
    <property type="project" value="TreeGrafter"/>
</dbReference>
<gene>
    <name evidence="12" type="ORF">SAMN02745193_00393</name>
</gene>
<dbReference type="PRINTS" id="PR01179">
    <property type="entry name" value="ODADCRBXLASE"/>
</dbReference>
<dbReference type="InterPro" id="IPR002433">
    <property type="entry name" value="Orn_de-COase"/>
</dbReference>
<dbReference type="EC" id="4.1.1.17" evidence="6"/>
<dbReference type="InterPro" id="IPR022644">
    <property type="entry name" value="De-COase2_N"/>
</dbReference>
<evidence type="ECO:0000259" key="10">
    <source>
        <dbReference type="Pfam" id="PF00278"/>
    </source>
</evidence>
<evidence type="ECO:0000256" key="2">
    <source>
        <dbReference type="ARBA" id="ARBA00008872"/>
    </source>
</evidence>
<dbReference type="InterPro" id="IPR009006">
    <property type="entry name" value="Ala_racemase/Decarboxylase_C"/>
</dbReference>
<comment type="similarity">
    <text evidence="2 9">Belongs to the Orn/Lys/Arg decarboxylase class-II family.</text>
</comment>
<dbReference type="Gene3D" id="3.20.20.10">
    <property type="entry name" value="Alanine racemase"/>
    <property type="match status" value="1"/>
</dbReference>
<dbReference type="AlphaFoldDB" id="A0A1M7RTX4"/>
<dbReference type="InterPro" id="IPR022653">
    <property type="entry name" value="De-COase2_pyr-phos_BS"/>
</dbReference>
<dbReference type="InterPro" id="IPR022643">
    <property type="entry name" value="De-COase2_C"/>
</dbReference>
<dbReference type="Pfam" id="PF02784">
    <property type="entry name" value="Orn_Arg_deC_N"/>
    <property type="match status" value="1"/>
</dbReference>
<dbReference type="GO" id="GO:0004586">
    <property type="term" value="F:ornithine decarboxylase activity"/>
    <property type="evidence" value="ECO:0007669"/>
    <property type="project" value="UniProtKB-EC"/>
</dbReference>
<dbReference type="STRING" id="198312.SAMN02745193_00393"/>
<dbReference type="PANTHER" id="PTHR11482">
    <property type="entry name" value="ARGININE/DIAMINOPIMELATE/ORNITHINE DECARBOXYLASE"/>
    <property type="match status" value="1"/>
</dbReference>
<dbReference type="InterPro" id="IPR000183">
    <property type="entry name" value="Orn/DAP/Arg_de-COase"/>
</dbReference>
<evidence type="ECO:0000313" key="12">
    <source>
        <dbReference type="EMBL" id="SHN49713.1"/>
    </source>
</evidence>
<evidence type="ECO:0000256" key="8">
    <source>
        <dbReference type="PIRSR" id="PIRSR600183-50"/>
    </source>
</evidence>
<evidence type="ECO:0000259" key="11">
    <source>
        <dbReference type="Pfam" id="PF02784"/>
    </source>
</evidence>
<dbReference type="PROSITE" id="PS00879">
    <property type="entry name" value="ODR_DC_2_2"/>
    <property type="match status" value="1"/>
</dbReference>
<comment type="catalytic activity">
    <reaction evidence="7">
        <text>L-ornithine + H(+) = putrescine + CO2</text>
        <dbReference type="Rhea" id="RHEA:22964"/>
        <dbReference type="ChEBI" id="CHEBI:15378"/>
        <dbReference type="ChEBI" id="CHEBI:16526"/>
        <dbReference type="ChEBI" id="CHEBI:46911"/>
        <dbReference type="ChEBI" id="CHEBI:326268"/>
        <dbReference type="EC" id="4.1.1.17"/>
    </reaction>
</comment>
<dbReference type="PROSITE" id="PS00878">
    <property type="entry name" value="ODR_DC_2_1"/>
    <property type="match status" value="1"/>
</dbReference>
<dbReference type="InterPro" id="IPR022657">
    <property type="entry name" value="De-COase2_CS"/>
</dbReference>
<evidence type="ECO:0000256" key="3">
    <source>
        <dbReference type="ARBA" id="ARBA00022898"/>
    </source>
</evidence>
<dbReference type="GO" id="GO:0033387">
    <property type="term" value="P:putrescine biosynthetic process from arginine, via ornithine"/>
    <property type="evidence" value="ECO:0007669"/>
    <property type="project" value="TreeGrafter"/>
</dbReference>
<dbReference type="SUPFAM" id="SSF50621">
    <property type="entry name" value="Alanine racemase C-terminal domain-like"/>
    <property type="match status" value="1"/>
</dbReference>
<sequence length="476" mass="52745">MRRIASKSGTFRPCSVIGAWPVFQKHQFCPDRAFFRLQFGRHTLNARFRCPKGTSKPQGSLSFYGFNKPFWGSLELHIYPDAKAVVRDLRPDEPVILNRPHAARRAARFFVEKFPGKVLYAVKANPAPDLIEVLWSAGVTHYDVASIAEVRLVRGLLPQAVLCFMHPVKTPAAIAEAYFDHGVRTFSLDSLEELAKIVDACRHPETGEPARDLRLCVRLRVSSEYSELSLASKFGCDLVEAPALLQQARQHCDWLGVCFHVGSQAMTPFAFVQAMDRTRAAIAEASVVIDMIDVGGGFPSAYPGLEPPPLEDYFAIIARHFEALPIAYNAELWCEPGRALSAEYSSMIVQVNKRRGEELYINDGAYGALYDAAHVAWRFPVKALEDDLIEDDADFAFYGPTCDDADYMKGPFVLPADIQAGDYIEIGMIGAYGAAMKTGFNGYGAAQVVIVQDEPMMSLFNGTRVREASDNVVSLR</sequence>
<protein>
    <recommendedName>
        <fullName evidence="6">ornithine decarboxylase</fullName>
        <ecNumber evidence="6">4.1.1.17</ecNumber>
    </recommendedName>
</protein>
<name>A0A1M7RTX4_9SPHN</name>